<dbReference type="Proteomes" id="UP000591131">
    <property type="component" value="Unassembled WGS sequence"/>
</dbReference>
<dbReference type="PANTHER" id="PTHR21228:SF40">
    <property type="entry name" value="LD45607P"/>
    <property type="match status" value="1"/>
</dbReference>
<dbReference type="GO" id="GO:0000963">
    <property type="term" value="P:mitochondrial RNA processing"/>
    <property type="evidence" value="ECO:0007669"/>
    <property type="project" value="TreeGrafter"/>
</dbReference>
<dbReference type="EMBL" id="JAAPAO010001151">
    <property type="protein sequence ID" value="KAF4650938.1"/>
    <property type="molecule type" value="Genomic_DNA"/>
</dbReference>
<gene>
    <name evidence="1" type="ORF">FOL47_000768</name>
</gene>
<reference evidence="1 2" key="1">
    <citation type="submission" date="2020-04" db="EMBL/GenBank/DDBJ databases">
        <title>Perkinsus chesapeaki whole genome sequence.</title>
        <authorList>
            <person name="Bogema D.R."/>
        </authorList>
    </citation>
    <scope>NUCLEOTIDE SEQUENCE [LARGE SCALE GENOMIC DNA]</scope>
    <source>
        <strain evidence="1">ATCC PRA-425</strain>
    </source>
</reference>
<sequence length="749" mass="83599">MLPRCRVLLNRPVQCRTSYAGAVDRHVQLNIRIARMDKIDNIADCIERNIGSMNVVNMVTCMHRAAKHSNQDGKKATALVYRLANRLSAFMSTSSSEGISELRPMSLSNAIWAIATVGGSTEWKIEVIRAMQGLITADLLETMKPQLLANISWGIAKVHQQRKLKRHERCDPASVAVIEFIAKEATRRGRALRSWPEVQPQNVSNIIWAFGVILDADIYIVEAALKELLVIQQALQPRTRDIRPQHVNNTTWAIARLYSRESDNMLPREVTEAAERLFDSAIRRPDEFRIPDWANLSWSYAKLKDTHEKEIADCPMIDYAPTVFARSASKISEAPRSVDFANLLWSIAKLKRHDCKAFAEQCVDRYLNNQRLWAECTAHHMSSIAICTTQLNLSNLERIFDKIGGVIAAGSHGFHNVDGPTIASLLPVFVQAGQHIRHERALVKLRTLCDPSSLEAGELVIVNHALSQLPSQPKLFRPLHWEDYSLSVMTDMFRADQRLCAEALDDPLSKLGTVAVAAARSGDRDADRSERGRNEIRLGNSFWQRVSDLAMKDLFTRTPLERAQLLHALGKMTYHPGEAQLAQLVAAASAVIDDMDPPSVAFCVHGIAALGVAPLPSSFIRAAYKKLPEMNQMEAIKTAYSFVLARESLKDRKVLDTVSYALAIRTECPVDVQFQEAIAAHCGIPFTPLRNAELLRQESNTPKPSAGQNEVGQVLRHMKIAHRVEVDIGLGGYSIDMLIPSVVSDKKFL</sequence>
<dbReference type="PANTHER" id="PTHR21228">
    <property type="entry name" value="FAST LEU-RICH DOMAIN-CONTAINING"/>
    <property type="match status" value="1"/>
</dbReference>
<evidence type="ECO:0000313" key="1">
    <source>
        <dbReference type="EMBL" id="KAF4650938.1"/>
    </source>
</evidence>
<dbReference type="GO" id="GO:0005759">
    <property type="term" value="C:mitochondrial matrix"/>
    <property type="evidence" value="ECO:0007669"/>
    <property type="project" value="TreeGrafter"/>
</dbReference>
<keyword evidence="2" id="KW-1185">Reference proteome</keyword>
<accession>A0A7J6KUQ0</accession>
<proteinExistence type="predicted"/>
<evidence type="ECO:0000313" key="2">
    <source>
        <dbReference type="Proteomes" id="UP000591131"/>
    </source>
</evidence>
<dbReference type="AlphaFoldDB" id="A0A7J6KUQ0"/>
<organism evidence="1 2">
    <name type="scientific">Perkinsus chesapeaki</name>
    <name type="common">Clam parasite</name>
    <name type="synonym">Perkinsus andrewsi</name>
    <dbReference type="NCBI Taxonomy" id="330153"/>
    <lineage>
        <taxon>Eukaryota</taxon>
        <taxon>Sar</taxon>
        <taxon>Alveolata</taxon>
        <taxon>Perkinsozoa</taxon>
        <taxon>Perkinsea</taxon>
        <taxon>Perkinsida</taxon>
        <taxon>Perkinsidae</taxon>
        <taxon>Perkinsus</taxon>
    </lineage>
</organism>
<dbReference type="GO" id="GO:0044528">
    <property type="term" value="P:regulation of mitochondrial mRNA stability"/>
    <property type="evidence" value="ECO:0007669"/>
    <property type="project" value="TreeGrafter"/>
</dbReference>
<dbReference type="GO" id="GO:0035770">
    <property type="term" value="C:ribonucleoprotein granule"/>
    <property type="evidence" value="ECO:0007669"/>
    <property type="project" value="TreeGrafter"/>
</dbReference>
<comment type="caution">
    <text evidence="1">The sequence shown here is derived from an EMBL/GenBank/DDBJ whole genome shotgun (WGS) entry which is preliminary data.</text>
</comment>
<protein>
    <submittedName>
        <fullName evidence="1">Uncharacterized protein</fullName>
    </submittedName>
</protein>
<dbReference type="OrthoDB" id="431512at2759"/>
<name>A0A7J6KUQ0_PERCH</name>
<dbReference type="InterPro" id="IPR050870">
    <property type="entry name" value="FAST_kinase"/>
</dbReference>
<dbReference type="GO" id="GO:0003723">
    <property type="term" value="F:RNA binding"/>
    <property type="evidence" value="ECO:0007669"/>
    <property type="project" value="TreeGrafter"/>
</dbReference>